<evidence type="ECO:0000313" key="1">
    <source>
        <dbReference type="EMBL" id="SDD81162.1"/>
    </source>
</evidence>
<dbReference type="AlphaFoldDB" id="A0A1G6XT19"/>
<dbReference type="EMBL" id="FNAQ01000001">
    <property type="protein sequence ID" value="SDD81162.1"/>
    <property type="molecule type" value="Genomic_DNA"/>
</dbReference>
<reference evidence="2" key="1">
    <citation type="submission" date="2016-10" db="EMBL/GenBank/DDBJ databases">
        <authorList>
            <person name="Varghese N."/>
            <person name="Submissions S."/>
        </authorList>
    </citation>
    <scope>NUCLEOTIDE SEQUENCE [LARGE SCALE GENOMIC DNA]</scope>
    <source>
        <strain evidence="2">DSM 8987</strain>
    </source>
</reference>
<proteinExistence type="predicted"/>
<dbReference type="Proteomes" id="UP000243205">
    <property type="component" value="Unassembled WGS sequence"/>
</dbReference>
<evidence type="ECO:0000313" key="2">
    <source>
        <dbReference type="Proteomes" id="UP000243205"/>
    </source>
</evidence>
<gene>
    <name evidence="1" type="ORF">SAMN05661003_101379</name>
</gene>
<accession>A0A1G6XT19</accession>
<name>A0A1G6XT19_9BACT</name>
<keyword evidence="2" id="KW-1185">Reference proteome</keyword>
<dbReference type="RefSeq" id="WP_143012063.1">
    <property type="nucleotide sequence ID" value="NZ_FNAQ01000001.1"/>
</dbReference>
<organism evidence="1 2">
    <name type="scientific">Desulfuromonas thiophila</name>
    <dbReference type="NCBI Taxonomy" id="57664"/>
    <lineage>
        <taxon>Bacteria</taxon>
        <taxon>Pseudomonadati</taxon>
        <taxon>Thermodesulfobacteriota</taxon>
        <taxon>Desulfuromonadia</taxon>
        <taxon>Desulfuromonadales</taxon>
        <taxon>Desulfuromonadaceae</taxon>
        <taxon>Desulfuromonas</taxon>
    </lineage>
</organism>
<sequence>MRLSVASVLMSAALVLLLVGAGWAAPFRLSETEFMRWVQTQQLPGFVADEESLENYDDREFTLDFMATGAPQHLSIKIEPGSMAELKGDPNLATYVEGQFQGRRLAYCTLKSMAGMSLLYLDLPERGAQLRLLTAPQKSRADMERLLAAFDLSALR</sequence>
<protein>
    <submittedName>
        <fullName evidence="1">Uncharacterized protein</fullName>
    </submittedName>
</protein>
<dbReference type="STRING" id="57664.SAMN05661003_101379"/>